<feature type="transmembrane region" description="Helical" evidence="9">
    <location>
        <begin position="208"/>
        <end position="231"/>
    </location>
</feature>
<evidence type="ECO:0000313" key="11">
    <source>
        <dbReference type="Proteomes" id="UP001165143"/>
    </source>
</evidence>
<evidence type="ECO:0000256" key="9">
    <source>
        <dbReference type="SAM" id="Phobius"/>
    </source>
</evidence>
<feature type="transmembrane region" description="Helical" evidence="9">
    <location>
        <begin position="369"/>
        <end position="388"/>
    </location>
</feature>
<evidence type="ECO:0000256" key="2">
    <source>
        <dbReference type="ARBA" id="ARBA00007935"/>
    </source>
</evidence>
<feature type="region of interest" description="Disordered" evidence="8">
    <location>
        <begin position="1"/>
        <end position="45"/>
    </location>
</feature>
<name>A0A9W6UP49_9ACTN</name>
<keyword evidence="4" id="KW-1003">Cell membrane</keyword>
<feature type="transmembrane region" description="Helical" evidence="9">
    <location>
        <begin position="127"/>
        <end position="145"/>
    </location>
</feature>
<keyword evidence="3" id="KW-0813">Transport</keyword>
<evidence type="ECO:0000256" key="3">
    <source>
        <dbReference type="ARBA" id="ARBA00022448"/>
    </source>
</evidence>
<organism evidence="10 11">
    <name type="scientific">Kitasatospora phosalacinea</name>
    <dbReference type="NCBI Taxonomy" id="2065"/>
    <lineage>
        <taxon>Bacteria</taxon>
        <taxon>Bacillati</taxon>
        <taxon>Actinomycetota</taxon>
        <taxon>Actinomycetes</taxon>
        <taxon>Kitasatosporales</taxon>
        <taxon>Streptomycetaceae</taxon>
        <taxon>Kitasatospora</taxon>
    </lineage>
</organism>
<evidence type="ECO:0000313" key="10">
    <source>
        <dbReference type="EMBL" id="GLW55589.1"/>
    </source>
</evidence>
<comment type="similarity">
    <text evidence="2">Belongs to the binding-protein-dependent transport system permease family. FecCD subfamily.</text>
</comment>
<dbReference type="InterPro" id="IPR037294">
    <property type="entry name" value="ABC_BtuC-like"/>
</dbReference>
<dbReference type="AlphaFoldDB" id="A0A9W6UP49"/>
<feature type="transmembrane region" description="Helical" evidence="9">
    <location>
        <begin position="72"/>
        <end position="91"/>
    </location>
</feature>
<dbReference type="Gene3D" id="1.10.3470.10">
    <property type="entry name" value="ABC transporter involved in vitamin B12 uptake, BtuC"/>
    <property type="match status" value="1"/>
</dbReference>
<comment type="subcellular location">
    <subcellularLocation>
        <location evidence="1">Cell membrane</location>
        <topology evidence="1">Multi-pass membrane protein</topology>
    </subcellularLocation>
</comment>
<dbReference type="SUPFAM" id="SSF81345">
    <property type="entry name" value="ABC transporter involved in vitamin B12 uptake, BtuC"/>
    <property type="match status" value="1"/>
</dbReference>
<dbReference type="InterPro" id="IPR000522">
    <property type="entry name" value="ABC_transptr_permease_BtuC"/>
</dbReference>
<gene>
    <name evidence="10" type="ORF">Kpho01_36000</name>
</gene>
<feature type="transmembrane region" description="Helical" evidence="9">
    <location>
        <begin position="342"/>
        <end position="363"/>
    </location>
</feature>
<evidence type="ECO:0000256" key="7">
    <source>
        <dbReference type="ARBA" id="ARBA00023136"/>
    </source>
</evidence>
<evidence type="ECO:0000256" key="8">
    <source>
        <dbReference type="SAM" id="MobiDB-lite"/>
    </source>
</evidence>
<feature type="transmembrane region" description="Helical" evidence="9">
    <location>
        <begin position="157"/>
        <end position="176"/>
    </location>
</feature>
<sequence>MNAATDPATGPATDPAPAATGPATAPAPAATDPATGPAPAVPGPATAPAPAVLPIRAVPLPGGRSLRWHPRAALVSGLLLLALLGTAAWTLTAGDYPLPVRDVLDVLGGGGRRADRYIVMDVRLPRLLTALLVGAALGLAGTLFQTLARNPLGSPDVIGFTVGSATGALTVILLIGGGAATVAGGAVAGGLATSLLVYLLARRGGTQGYRLVLVGIGVSSLLSSLNAYLIARASFSDAQSAAVWLTGSLNARGWEHCTPMALALLVLLPAAVLLGRPLRMLELGDDTAAALGVRTEAVQLRLVLTGVALTAAATAAAGPVPFVALIAPQAVRRLTRTSGPNLLGSALLGALLLALSDLAAQRLLAPTQLPVGILTGVVGGGYLVWLIARQWRRTA</sequence>
<proteinExistence type="inferred from homology"/>
<accession>A0A9W6UP49</accession>
<feature type="compositionally biased region" description="Low complexity" evidence="8">
    <location>
        <begin position="1"/>
        <end position="38"/>
    </location>
</feature>
<dbReference type="PANTHER" id="PTHR30472">
    <property type="entry name" value="FERRIC ENTEROBACTIN TRANSPORT SYSTEM PERMEASE PROTEIN"/>
    <property type="match status" value="1"/>
</dbReference>
<dbReference type="CDD" id="cd06550">
    <property type="entry name" value="TM_ABC_iron-siderophores_like"/>
    <property type="match status" value="1"/>
</dbReference>
<dbReference type="PANTHER" id="PTHR30472:SF24">
    <property type="entry name" value="FERRIC ENTEROBACTIN TRANSPORT SYSTEM PERMEASE PROTEIN FEPG"/>
    <property type="match status" value="1"/>
</dbReference>
<comment type="caution">
    <text evidence="10">The sequence shown here is derived from an EMBL/GenBank/DDBJ whole genome shotgun (WGS) entry which is preliminary data.</text>
</comment>
<evidence type="ECO:0000256" key="6">
    <source>
        <dbReference type="ARBA" id="ARBA00022989"/>
    </source>
</evidence>
<evidence type="ECO:0000256" key="5">
    <source>
        <dbReference type="ARBA" id="ARBA00022692"/>
    </source>
</evidence>
<dbReference type="GO" id="GO:0005886">
    <property type="term" value="C:plasma membrane"/>
    <property type="evidence" value="ECO:0007669"/>
    <property type="project" value="UniProtKB-SubCell"/>
</dbReference>
<evidence type="ECO:0000256" key="1">
    <source>
        <dbReference type="ARBA" id="ARBA00004651"/>
    </source>
</evidence>
<dbReference type="RefSeq" id="WP_234337335.1">
    <property type="nucleotide sequence ID" value="NZ_BSRX01000019.1"/>
</dbReference>
<keyword evidence="5 9" id="KW-0812">Transmembrane</keyword>
<feature type="transmembrane region" description="Helical" evidence="9">
    <location>
        <begin position="182"/>
        <end position="201"/>
    </location>
</feature>
<dbReference type="GO" id="GO:0033214">
    <property type="term" value="P:siderophore-iron import into cell"/>
    <property type="evidence" value="ECO:0007669"/>
    <property type="project" value="TreeGrafter"/>
</dbReference>
<dbReference type="GO" id="GO:0022857">
    <property type="term" value="F:transmembrane transporter activity"/>
    <property type="evidence" value="ECO:0007669"/>
    <property type="project" value="InterPro"/>
</dbReference>
<evidence type="ECO:0000256" key="4">
    <source>
        <dbReference type="ARBA" id="ARBA00022475"/>
    </source>
</evidence>
<keyword evidence="6 9" id="KW-1133">Transmembrane helix</keyword>
<dbReference type="Pfam" id="PF01032">
    <property type="entry name" value="FecCD"/>
    <property type="match status" value="1"/>
</dbReference>
<dbReference type="EMBL" id="BSRX01000019">
    <property type="protein sequence ID" value="GLW55589.1"/>
    <property type="molecule type" value="Genomic_DNA"/>
</dbReference>
<keyword evidence="7 9" id="KW-0472">Membrane</keyword>
<protein>
    <submittedName>
        <fullName evidence="10">ABC transporter permease</fullName>
    </submittedName>
</protein>
<dbReference type="Proteomes" id="UP001165143">
    <property type="component" value="Unassembled WGS sequence"/>
</dbReference>
<reference evidence="10" key="1">
    <citation type="submission" date="2023-02" db="EMBL/GenBank/DDBJ databases">
        <title>Kitasatospora phosalacinea NBRC 14362.</title>
        <authorList>
            <person name="Ichikawa N."/>
            <person name="Sato H."/>
            <person name="Tonouchi N."/>
        </authorList>
    </citation>
    <scope>NUCLEOTIDE SEQUENCE</scope>
    <source>
        <strain evidence="10">NBRC 14362</strain>
    </source>
</reference>